<dbReference type="PANTHER" id="PTHR46044">
    <property type="entry name" value="NITRILASE"/>
    <property type="match status" value="1"/>
</dbReference>
<proteinExistence type="inferred from homology"/>
<dbReference type="SUPFAM" id="SSF56317">
    <property type="entry name" value="Carbon-nitrogen hydrolase"/>
    <property type="match status" value="1"/>
</dbReference>
<keyword evidence="3" id="KW-0378">Hydrolase</keyword>
<dbReference type="EC" id="3.5.5.7" evidence="3"/>
<dbReference type="InterPro" id="IPR003010">
    <property type="entry name" value="C-N_Hydrolase"/>
</dbReference>
<sequence length="341" mass="36918">MLSPVTQYRAAAVQAAPSFLDLDRTVEKTIAIIEQAAEQDVRLIAFPETWIPGYPLWIWLGSPAWGMRFVQRYFENSLVRGSKQWNAIADAARRHRMTVVVGFSERAGGSLYMGQAIFGPEGELIAARRKLKPTHAERTVFGEGDGSHLAVYETGVGRIGALCCWEHIQPLSKYAMYAANEQVHVASWPCFSLYRGMAYALGPEVNTAASQVYAVEGGCYVLASCLVVTPEILKVLIDTPDKEPLLLAGGGFSMIFGPDGRALAQPLPETEEGLVTAEIDLGAIALAKAAADPAGHYARPDVTRLLLNPRPAARVEALGPRFEVVQSEQAEPPTQPAEAAD</sequence>
<dbReference type="PROSITE" id="PS00921">
    <property type="entry name" value="NITRIL_CHT_2"/>
    <property type="match status" value="1"/>
</dbReference>
<dbReference type="AlphaFoldDB" id="Q6RWR4"/>
<dbReference type="GO" id="GO:0018822">
    <property type="term" value="F:nitrile hydratase activity"/>
    <property type="evidence" value="ECO:0007669"/>
    <property type="project" value="TreeGrafter"/>
</dbReference>
<organism evidence="3">
    <name type="scientific">uncultured organism</name>
    <dbReference type="NCBI Taxonomy" id="155900"/>
    <lineage>
        <taxon>unclassified sequences</taxon>
        <taxon>environmental samples</taxon>
    </lineage>
</organism>
<evidence type="ECO:0000259" key="2">
    <source>
        <dbReference type="PROSITE" id="PS50263"/>
    </source>
</evidence>
<dbReference type="EMBL" id="AY487438">
    <property type="protein sequence ID" value="AAR97385.1"/>
    <property type="molecule type" value="Genomic_DNA"/>
</dbReference>
<reference evidence="3" key="1">
    <citation type="journal article" date="2004" name="Appl. Environ. Microbiol.">
        <title>Exploring nitrilase sequence space for enantioselective catalysis.</title>
        <authorList>
            <person name="Robertson D.E."/>
            <person name="Chaplin J.A."/>
            <person name="DeSantis G."/>
            <person name="Podar M."/>
            <person name="Madden M."/>
            <person name="Chi E."/>
            <person name="Richardson T."/>
            <person name="Milan A."/>
            <person name="Miller M."/>
            <person name="Weiner D.P."/>
            <person name="Wong K."/>
            <person name="McQuaid J."/>
            <person name="Farwell B."/>
            <person name="Preston L.A."/>
            <person name="Tan X."/>
            <person name="Snead M.A."/>
            <person name="Keller M."/>
            <person name="Mathur E."/>
            <person name="Kretz P.L."/>
            <person name="Burk M.J."/>
            <person name="Short J.M."/>
        </authorList>
    </citation>
    <scope>NUCLEOTIDE SEQUENCE</scope>
</reference>
<dbReference type="Pfam" id="PF00795">
    <property type="entry name" value="CN_hydrolase"/>
    <property type="match status" value="1"/>
</dbReference>
<dbReference type="InterPro" id="IPR044149">
    <property type="entry name" value="Nitrilases_CHs"/>
</dbReference>
<gene>
    <name evidence="3" type="ORF">BD7266</name>
</gene>
<name>Q6RWR4_9ZZZZ</name>
<evidence type="ECO:0000256" key="1">
    <source>
        <dbReference type="ARBA" id="ARBA00008129"/>
    </source>
</evidence>
<protein>
    <submittedName>
        <fullName evidence="3">Nitrilase</fullName>
        <ecNumber evidence="3">3.5.5.7</ecNumber>
    </submittedName>
</protein>
<feature type="domain" description="CN hydrolase" evidence="2">
    <location>
        <begin position="8"/>
        <end position="281"/>
    </location>
</feature>
<dbReference type="GO" id="GO:0051410">
    <property type="term" value="P:detoxification of nitrogen compound"/>
    <property type="evidence" value="ECO:0007669"/>
    <property type="project" value="TreeGrafter"/>
</dbReference>
<dbReference type="PANTHER" id="PTHR46044:SF1">
    <property type="entry name" value="CN HYDROLASE DOMAIN-CONTAINING PROTEIN"/>
    <property type="match status" value="1"/>
</dbReference>
<dbReference type="InterPro" id="IPR036526">
    <property type="entry name" value="C-N_Hydrolase_sf"/>
</dbReference>
<dbReference type="Gene3D" id="3.60.110.10">
    <property type="entry name" value="Carbon-nitrogen hydrolase"/>
    <property type="match status" value="1"/>
</dbReference>
<dbReference type="PROSITE" id="PS50263">
    <property type="entry name" value="CN_HYDROLASE"/>
    <property type="match status" value="1"/>
</dbReference>
<comment type="similarity">
    <text evidence="1">Belongs to the carbon-nitrogen hydrolase superfamily. Nitrilase family.</text>
</comment>
<dbReference type="InterPro" id="IPR000132">
    <property type="entry name" value="Nitrilase/CN_hydratase_CS"/>
</dbReference>
<dbReference type="GO" id="GO:0018762">
    <property type="term" value="F:aliphatic nitrilase activity"/>
    <property type="evidence" value="ECO:0007669"/>
    <property type="project" value="UniProtKB-EC"/>
</dbReference>
<evidence type="ECO:0000313" key="3">
    <source>
        <dbReference type="EMBL" id="AAR97385.1"/>
    </source>
</evidence>
<accession>Q6RWR4</accession>
<dbReference type="CDD" id="cd07564">
    <property type="entry name" value="nitrilases_CHs"/>
    <property type="match status" value="1"/>
</dbReference>